<comment type="caution">
    <text evidence="1">The sequence shown here is derived from an EMBL/GenBank/DDBJ whole genome shotgun (WGS) entry which is preliminary data.</text>
</comment>
<keyword evidence="2" id="KW-1185">Reference proteome</keyword>
<dbReference type="AlphaFoldDB" id="A0A7J8C259"/>
<proteinExistence type="predicted"/>
<dbReference type="EMBL" id="JACASE010000015">
    <property type="protein sequence ID" value="KAF6404945.1"/>
    <property type="molecule type" value="Genomic_DNA"/>
</dbReference>
<gene>
    <name evidence="1" type="ORF">HJG63_009275</name>
</gene>
<organism evidence="1 2">
    <name type="scientific">Rousettus aegyptiacus</name>
    <name type="common">Egyptian fruit bat</name>
    <name type="synonym">Pteropus aegyptiacus</name>
    <dbReference type="NCBI Taxonomy" id="9407"/>
    <lineage>
        <taxon>Eukaryota</taxon>
        <taxon>Metazoa</taxon>
        <taxon>Chordata</taxon>
        <taxon>Craniata</taxon>
        <taxon>Vertebrata</taxon>
        <taxon>Euteleostomi</taxon>
        <taxon>Mammalia</taxon>
        <taxon>Eutheria</taxon>
        <taxon>Laurasiatheria</taxon>
        <taxon>Chiroptera</taxon>
        <taxon>Yinpterochiroptera</taxon>
        <taxon>Pteropodoidea</taxon>
        <taxon>Pteropodidae</taxon>
        <taxon>Rousettinae</taxon>
        <taxon>Rousettus</taxon>
    </lineage>
</organism>
<name>A0A7J8C259_ROUAE</name>
<accession>A0A7J8C259</accession>
<reference evidence="1 2" key="1">
    <citation type="journal article" date="2020" name="Nature">
        <title>Six reference-quality genomes reveal evolution of bat adaptations.</title>
        <authorList>
            <person name="Jebb D."/>
            <person name="Huang Z."/>
            <person name="Pippel M."/>
            <person name="Hughes G.M."/>
            <person name="Lavrichenko K."/>
            <person name="Devanna P."/>
            <person name="Winkler S."/>
            <person name="Jermiin L.S."/>
            <person name="Skirmuntt E.C."/>
            <person name="Katzourakis A."/>
            <person name="Burkitt-Gray L."/>
            <person name="Ray D.A."/>
            <person name="Sullivan K.A.M."/>
            <person name="Roscito J.G."/>
            <person name="Kirilenko B.M."/>
            <person name="Davalos L.M."/>
            <person name="Corthals A.P."/>
            <person name="Power M.L."/>
            <person name="Jones G."/>
            <person name="Ransome R.D."/>
            <person name="Dechmann D.K.N."/>
            <person name="Locatelli A.G."/>
            <person name="Puechmaille S.J."/>
            <person name="Fedrigo O."/>
            <person name="Jarvis E.D."/>
            <person name="Hiller M."/>
            <person name="Vernes S.C."/>
            <person name="Myers E.W."/>
            <person name="Teeling E.C."/>
        </authorList>
    </citation>
    <scope>NUCLEOTIDE SEQUENCE [LARGE SCALE GENOMIC DNA]</scope>
    <source>
        <strain evidence="1">MRouAeg1</strain>
        <tissue evidence="1">Muscle</tissue>
    </source>
</reference>
<dbReference type="Proteomes" id="UP000593571">
    <property type="component" value="Unassembled WGS sequence"/>
</dbReference>
<evidence type="ECO:0000313" key="1">
    <source>
        <dbReference type="EMBL" id="KAF6404945.1"/>
    </source>
</evidence>
<sequence length="207" mass="23028">MRREWISLTKPKWEPNRDAGSFNFIHNMKGWRKGTGRGRGGGLRGAGDPPHLMASRRLWPARSPAVPSLKTSSFQKEGRSKRVTFHCGSYYAISAMPNPLCCLGKLDFSGNLSISPLSKWVMFRCTQTLFQISRGVVVAAEGFSPSAPFFRGRGQYDFRRRGLLHASPGGRQGQVRCSPGGRQGQVRCAWKVFVFCGYWTSCSSCVN</sequence>
<evidence type="ECO:0000313" key="2">
    <source>
        <dbReference type="Proteomes" id="UP000593571"/>
    </source>
</evidence>
<protein>
    <submittedName>
        <fullName evidence="1">Uncharacterized protein</fullName>
    </submittedName>
</protein>